<evidence type="ECO:0000313" key="1">
    <source>
        <dbReference type="EMBL" id="MCI55999.1"/>
    </source>
</evidence>
<reference evidence="1 2" key="1">
    <citation type="journal article" date="2018" name="Front. Plant Sci.">
        <title>Red Clover (Trifolium pratense) and Zigzag Clover (T. medium) - A Picture of Genomic Similarities and Differences.</title>
        <authorList>
            <person name="Dluhosova J."/>
            <person name="Istvanek J."/>
            <person name="Nedelnik J."/>
            <person name="Repkova J."/>
        </authorList>
    </citation>
    <scope>NUCLEOTIDE SEQUENCE [LARGE SCALE GENOMIC DNA]</scope>
    <source>
        <strain evidence="2">cv. 10/8</strain>
        <tissue evidence="1">Leaf</tissue>
    </source>
</reference>
<protein>
    <submittedName>
        <fullName evidence="1">Uncharacterized protein</fullName>
    </submittedName>
</protein>
<evidence type="ECO:0000313" key="2">
    <source>
        <dbReference type="Proteomes" id="UP000265520"/>
    </source>
</evidence>
<feature type="non-terminal residue" evidence="1">
    <location>
        <position position="1"/>
    </location>
</feature>
<keyword evidence="2" id="KW-1185">Reference proteome</keyword>
<dbReference type="EMBL" id="LXQA010505229">
    <property type="protein sequence ID" value="MCI55999.1"/>
    <property type="molecule type" value="Genomic_DNA"/>
</dbReference>
<sequence length="74" mass="8670">HYKLPHFTASVMLWTHFAQKRNALDFNDSALDGFYGKRNALDYNGNALDEFCIVTIMLLRFHNTMDESTIMHYP</sequence>
<dbReference type="AlphaFoldDB" id="A0A392T4M1"/>
<proteinExistence type="predicted"/>
<organism evidence="1 2">
    <name type="scientific">Trifolium medium</name>
    <dbReference type="NCBI Taxonomy" id="97028"/>
    <lineage>
        <taxon>Eukaryota</taxon>
        <taxon>Viridiplantae</taxon>
        <taxon>Streptophyta</taxon>
        <taxon>Embryophyta</taxon>
        <taxon>Tracheophyta</taxon>
        <taxon>Spermatophyta</taxon>
        <taxon>Magnoliopsida</taxon>
        <taxon>eudicotyledons</taxon>
        <taxon>Gunneridae</taxon>
        <taxon>Pentapetalae</taxon>
        <taxon>rosids</taxon>
        <taxon>fabids</taxon>
        <taxon>Fabales</taxon>
        <taxon>Fabaceae</taxon>
        <taxon>Papilionoideae</taxon>
        <taxon>50 kb inversion clade</taxon>
        <taxon>NPAAA clade</taxon>
        <taxon>Hologalegina</taxon>
        <taxon>IRL clade</taxon>
        <taxon>Trifolieae</taxon>
        <taxon>Trifolium</taxon>
    </lineage>
</organism>
<accession>A0A392T4M1</accession>
<name>A0A392T4M1_9FABA</name>
<dbReference type="Proteomes" id="UP000265520">
    <property type="component" value="Unassembled WGS sequence"/>
</dbReference>
<comment type="caution">
    <text evidence="1">The sequence shown here is derived from an EMBL/GenBank/DDBJ whole genome shotgun (WGS) entry which is preliminary data.</text>
</comment>